<dbReference type="AlphaFoldDB" id="A0A255ZTQ1"/>
<dbReference type="SUPFAM" id="SSF47413">
    <property type="entry name" value="lambda repressor-like DNA-binding domains"/>
    <property type="match status" value="1"/>
</dbReference>
<dbReference type="Gene3D" id="1.10.260.40">
    <property type="entry name" value="lambda repressor-like DNA-binding domains"/>
    <property type="match status" value="1"/>
</dbReference>
<dbReference type="RefSeq" id="WP_094412321.1">
    <property type="nucleotide sequence ID" value="NZ_NOXV01000159.1"/>
</dbReference>
<feature type="domain" description="HTH cro/C1-type" evidence="3">
    <location>
        <begin position="8"/>
        <end position="62"/>
    </location>
</feature>
<evidence type="ECO:0000259" key="3">
    <source>
        <dbReference type="PROSITE" id="PS50943"/>
    </source>
</evidence>
<name>A0A255ZTQ1_9FLAO</name>
<organism evidence="4 5">
    <name type="scientific">Flavobacterium cyanobacteriorum</name>
    <dbReference type="NCBI Taxonomy" id="2022802"/>
    <lineage>
        <taxon>Bacteria</taxon>
        <taxon>Pseudomonadati</taxon>
        <taxon>Bacteroidota</taxon>
        <taxon>Flavobacteriia</taxon>
        <taxon>Flavobacteriales</taxon>
        <taxon>Flavobacteriaceae</taxon>
        <taxon>Flavobacterium</taxon>
    </lineage>
</organism>
<dbReference type="SMART" id="SM00530">
    <property type="entry name" value="HTH_XRE"/>
    <property type="match status" value="1"/>
</dbReference>
<feature type="coiled-coil region" evidence="2">
    <location>
        <begin position="84"/>
        <end position="111"/>
    </location>
</feature>
<protein>
    <recommendedName>
        <fullName evidence="3">HTH cro/C1-type domain-containing protein</fullName>
    </recommendedName>
</protein>
<dbReference type="Pfam" id="PF01381">
    <property type="entry name" value="HTH_3"/>
    <property type="match status" value="1"/>
</dbReference>
<dbReference type="PANTHER" id="PTHR46558:SF11">
    <property type="entry name" value="HTH-TYPE TRANSCRIPTIONAL REGULATOR XRE"/>
    <property type="match status" value="1"/>
</dbReference>
<keyword evidence="2" id="KW-0175">Coiled coil</keyword>
<dbReference type="EMBL" id="NOXV01000159">
    <property type="protein sequence ID" value="OYQ44285.1"/>
    <property type="molecule type" value="Genomic_DNA"/>
</dbReference>
<sequence length="114" mass="13119">MTGLGKKLRALRAEKGYTQEKIAHLLGITQAAYSKLENNKGKIDLELLEKLISVFKIDIHELLENDSFIVNQKNSTVQNELISNDLSEKLIEQYEIRIIELKETIAMLKEKLKH</sequence>
<gene>
    <name evidence="4" type="ORF">CHU92_02625</name>
</gene>
<keyword evidence="5" id="KW-1185">Reference proteome</keyword>
<evidence type="ECO:0000256" key="2">
    <source>
        <dbReference type="SAM" id="Coils"/>
    </source>
</evidence>
<dbReference type="InterPro" id="IPR010982">
    <property type="entry name" value="Lambda_DNA-bd_dom_sf"/>
</dbReference>
<reference evidence="4 5" key="1">
    <citation type="submission" date="2017-07" db="EMBL/GenBank/DDBJ databases">
        <title>Flavobacterium cyanobacteriorum sp. nov., isolated from cyanobacterial aggregates in a eutrophic lake.</title>
        <authorList>
            <person name="Cai H."/>
        </authorList>
    </citation>
    <scope>NUCLEOTIDE SEQUENCE [LARGE SCALE GENOMIC DNA]</scope>
    <source>
        <strain evidence="4 5">TH021</strain>
    </source>
</reference>
<dbReference type="CDD" id="cd00093">
    <property type="entry name" value="HTH_XRE"/>
    <property type="match status" value="1"/>
</dbReference>
<evidence type="ECO:0000256" key="1">
    <source>
        <dbReference type="ARBA" id="ARBA00023125"/>
    </source>
</evidence>
<comment type="caution">
    <text evidence="4">The sequence shown here is derived from an EMBL/GenBank/DDBJ whole genome shotgun (WGS) entry which is preliminary data.</text>
</comment>
<accession>A0A255ZTQ1</accession>
<evidence type="ECO:0000313" key="4">
    <source>
        <dbReference type="EMBL" id="OYQ44285.1"/>
    </source>
</evidence>
<dbReference type="Proteomes" id="UP000216605">
    <property type="component" value="Unassembled WGS sequence"/>
</dbReference>
<dbReference type="PROSITE" id="PS50943">
    <property type="entry name" value="HTH_CROC1"/>
    <property type="match status" value="1"/>
</dbReference>
<keyword evidence="1" id="KW-0238">DNA-binding</keyword>
<dbReference type="OrthoDB" id="7859381at2"/>
<evidence type="ECO:0000313" key="5">
    <source>
        <dbReference type="Proteomes" id="UP000216605"/>
    </source>
</evidence>
<dbReference type="InterPro" id="IPR001387">
    <property type="entry name" value="Cro/C1-type_HTH"/>
</dbReference>
<proteinExistence type="predicted"/>
<dbReference type="PANTHER" id="PTHR46558">
    <property type="entry name" value="TRACRIPTIONAL REGULATORY PROTEIN-RELATED-RELATED"/>
    <property type="match status" value="1"/>
</dbReference>
<dbReference type="GO" id="GO:0003677">
    <property type="term" value="F:DNA binding"/>
    <property type="evidence" value="ECO:0007669"/>
    <property type="project" value="UniProtKB-KW"/>
</dbReference>